<protein>
    <submittedName>
        <fullName evidence="1">Uncharacterized protein</fullName>
    </submittedName>
</protein>
<feature type="non-terminal residue" evidence="1">
    <location>
        <position position="1"/>
    </location>
</feature>
<dbReference type="Proteomes" id="UP000652761">
    <property type="component" value="Unassembled WGS sequence"/>
</dbReference>
<dbReference type="EMBL" id="NMUH01008764">
    <property type="protein sequence ID" value="MQM19232.1"/>
    <property type="molecule type" value="Genomic_DNA"/>
</dbReference>
<comment type="caution">
    <text evidence="1">The sequence shown here is derived from an EMBL/GenBank/DDBJ whole genome shotgun (WGS) entry which is preliminary data.</text>
</comment>
<name>A0A843XJ16_COLES</name>
<evidence type="ECO:0000313" key="1">
    <source>
        <dbReference type="EMBL" id="MQM19232.1"/>
    </source>
</evidence>
<gene>
    <name evidence="1" type="ORF">Taro_052232</name>
</gene>
<sequence length="121" mass="14139">MVCNFWRWSKIWKAPFSRQKASSGSVWALPFRWGPISGIYIPPHVQLYPRSAWAHDPRPIPLIPRRPRVQMDLKMKNQSELCRHTVPVWQMGLLETGSSVDTAWDCSMANIEYQEIDESTR</sequence>
<proteinExistence type="predicted"/>
<keyword evidence="2" id="KW-1185">Reference proteome</keyword>
<accession>A0A843XJ16</accession>
<dbReference type="AlphaFoldDB" id="A0A843XJ16"/>
<evidence type="ECO:0000313" key="2">
    <source>
        <dbReference type="Proteomes" id="UP000652761"/>
    </source>
</evidence>
<reference evidence="1" key="1">
    <citation type="submission" date="2017-07" db="EMBL/GenBank/DDBJ databases">
        <title>Taro Niue Genome Assembly and Annotation.</title>
        <authorList>
            <person name="Atibalentja N."/>
            <person name="Keating K."/>
            <person name="Fields C.J."/>
        </authorList>
    </citation>
    <scope>NUCLEOTIDE SEQUENCE</scope>
    <source>
        <strain evidence="1">Niue_2</strain>
        <tissue evidence="1">Leaf</tissue>
    </source>
</reference>
<organism evidence="1 2">
    <name type="scientific">Colocasia esculenta</name>
    <name type="common">Wild taro</name>
    <name type="synonym">Arum esculentum</name>
    <dbReference type="NCBI Taxonomy" id="4460"/>
    <lineage>
        <taxon>Eukaryota</taxon>
        <taxon>Viridiplantae</taxon>
        <taxon>Streptophyta</taxon>
        <taxon>Embryophyta</taxon>
        <taxon>Tracheophyta</taxon>
        <taxon>Spermatophyta</taxon>
        <taxon>Magnoliopsida</taxon>
        <taxon>Liliopsida</taxon>
        <taxon>Araceae</taxon>
        <taxon>Aroideae</taxon>
        <taxon>Colocasieae</taxon>
        <taxon>Colocasia</taxon>
    </lineage>
</organism>